<evidence type="ECO:0000313" key="2">
    <source>
        <dbReference type="EMBL" id="AJE81922.1"/>
    </source>
</evidence>
<feature type="region of interest" description="Disordered" evidence="1">
    <location>
        <begin position="46"/>
        <end position="72"/>
    </location>
</feature>
<sequence>MGAASPCGVAGPDLAGPGEREEHDGGDRGDGGDRCARLCGRGEEERLSPGQTYENAGRCPYAPSSPNFVVRR</sequence>
<organism evidence="2 3">
    <name type="scientific">Streptomyces albus (strain ATCC 21838 / DSM 41398 / FERM P-419 / JCM 4703 / NBRC 107858)</name>
    <dbReference type="NCBI Taxonomy" id="1081613"/>
    <lineage>
        <taxon>Bacteria</taxon>
        <taxon>Bacillati</taxon>
        <taxon>Actinomycetota</taxon>
        <taxon>Actinomycetes</taxon>
        <taxon>Kitasatosporales</taxon>
        <taxon>Streptomycetaceae</taxon>
        <taxon>Streptomyces</taxon>
    </lineage>
</organism>
<evidence type="ECO:0000313" key="3">
    <source>
        <dbReference type="Proteomes" id="UP000031523"/>
    </source>
</evidence>
<feature type="compositionally biased region" description="Basic and acidic residues" evidence="1">
    <location>
        <begin position="18"/>
        <end position="32"/>
    </location>
</feature>
<feature type="region of interest" description="Disordered" evidence="1">
    <location>
        <begin position="1"/>
        <end position="32"/>
    </location>
</feature>
<dbReference type="Proteomes" id="UP000031523">
    <property type="component" value="Chromosome"/>
</dbReference>
<name>A0A0B5EV38_STRA4</name>
<proteinExistence type="predicted"/>
<gene>
    <name evidence="2" type="ORF">SLNWT_1546</name>
</gene>
<keyword evidence="3" id="KW-1185">Reference proteome</keyword>
<evidence type="ECO:0000256" key="1">
    <source>
        <dbReference type="SAM" id="MobiDB-lite"/>
    </source>
</evidence>
<dbReference type="AlphaFoldDB" id="A0A0B5EV38"/>
<dbReference type="KEGG" id="sals:SLNWT_1546"/>
<protein>
    <submittedName>
        <fullName evidence="2">Uncharacterized protein</fullName>
    </submittedName>
</protein>
<reference evidence="2 3" key="1">
    <citation type="submission" date="2015-01" db="EMBL/GenBank/DDBJ databases">
        <title>Enhanced salinomycin production by adjusting the supply of polyketide extender units in Streptomyce albus DSM 41398.</title>
        <authorList>
            <person name="Lu C."/>
        </authorList>
    </citation>
    <scope>NUCLEOTIDE SEQUENCE [LARGE SCALE GENOMIC DNA]</scope>
    <source>
        <strain evidence="3">ATCC 21838 / DSM 41398 / FERM P-419 / JCM 4703 / NBRC 107858</strain>
    </source>
</reference>
<accession>A0A0B5EV38</accession>
<dbReference type="EMBL" id="CP010519">
    <property type="protein sequence ID" value="AJE81922.1"/>
    <property type="molecule type" value="Genomic_DNA"/>
</dbReference>